<dbReference type="InterPro" id="IPR011051">
    <property type="entry name" value="RmlC_Cupin_sf"/>
</dbReference>
<dbReference type="Proteomes" id="UP000030762">
    <property type="component" value="Unassembled WGS sequence"/>
</dbReference>
<accession>T0PRS0</accession>
<dbReference type="InParanoid" id="T0PRS0"/>
<sequence length="59" mass="6627">MQCVVLSGKPINEPIEQYGPFVMTTRAELQATIQDYNFGRNGFENAPDWSSSIAELAYK</sequence>
<dbReference type="Gene3D" id="2.60.120.10">
    <property type="entry name" value="Jelly Rolls"/>
    <property type="match status" value="2"/>
</dbReference>
<dbReference type="Pfam" id="PF05726">
    <property type="entry name" value="Pirin_C"/>
    <property type="match status" value="1"/>
</dbReference>
<dbReference type="SUPFAM" id="SSF51182">
    <property type="entry name" value="RmlC-like cupins"/>
    <property type="match status" value="1"/>
</dbReference>
<dbReference type="VEuPathDB" id="FungiDB:SDRG_17217"/>
<evidence type="ECO:0000313" key="3">
    <source>
        <dbReference type="Proteomes" id="UP000030762"/>
    </source>
</evidence>
<dbReference type="STRING" id="1156394.T0PRS0"/>
<dbReference type="InterPro" id="IPR008778">
    <property type="entry name" value="Pirin_C_dom"/>
</dbReference>
<evidence type="ECO:0000259" key="1">
    <source>
        <dbReference type="Pfam" id="PF05726"/>
    </source>
</evidence>
<dbReference type="OrthoDB" id="57836at2759"/>
<dbReference type="PANTHER" id="PTHR13903">
    <property type="entry name" value="PIRIN-RELATED"/>
    <property type="match status" value="1"/>
</dbReference>
<dbReference type="RefSeq" id="XP_008621678.1">
    <property type="nucleotide sequence ID" value="XM_008623456.1"/>
</dbReference>
<reference evidence="2 3" key="1">
    <citation type="submission" date="2012-04" db="EMBL/GenBank/DDBJ databases">
        <title>The Genome Sequence of Saprolegnia declina VS20.</title>
        <authorList>
            <consortium name="The Broad Institute Genome Sequencing Platform"/>
            <person name="Russ C."/>
            <person name="Nusbaum C."/>
            <person name="Tyler B."/>
            <person name="van West P."/>
            <person name="Dieguez-Uribeondo J."/>
            <person name="de Bruijn I."/>
            <person name="Tripathy S."/>
            <person name="Jiang R."/>
            <person name="Young S.K."/>
            <person name="Zeng Q."/>
            <person name="Gargeya S."/>
            <person name="Fitzgerald M."/>
            <person name="Haas B."/>
            <person name="Abouelleil A."/>
            <person name="Alvarado L."/>
            <person name="Arachchi H.M."/>
            <person name="Berlin A."/>
            <person name="Chapman S.B."/>
            <person name="Goldberg J."/>
            <person name="Griggs A."/>
            <person name="Gujja S."/>
            <person name="Hansen M."/>
            <person name="Howarth C."/>
            <person name="Imamovic A."/>
            <person name="Larimer J."/>
            <person name="McCowen C."/>
            <person name="Montmayeur A."/>
            <person name="Murphy C."/>
            <person name="Neiman D."/>
            <person name="Pearson M."/>
            <person name="Priest M."/>
            <person name="Roberts A."/>
            <person name="Saif S."/>
            <person name="Shea T."/>
            <person name="Sisk P."/>
            <person name="Sykes S."/>
            <person name="Wortman J."/>
            <person name="Nusbaum C."/>
            <person name="Birren B."/>
        </authorList>
    </citation>
    <scope>NUCLEOTIDE SEQUENCE [LARGE SCALE GENOMIC DNA]</scope>
    <source>
        <strain evidence="2 3">VS20</strain>
    </source>
</reference>
<gene>
    <name evidence="2" type="ORF">SDRG_17217</name>
</gene>
<feature type="domain" description="Pirin C-terminal" evidence="1">
    <location>
        <begin position="2"/>
        <end position="42"/>
    </location>
</feature>
<dbReference type="GeneID" id="19957944"/>
<evidence type="ECO:0000313" key="2">
    <source>
        <dbReference type="EMBL" id="EQC24896.1"/>
    </source>
</evidence>
<organism evidence="2 3">
    <name type="scientific">Saprolegnia diclina (strain VS20)</name>
    <dbReference type="NCBI Taxonomy" id="1156394"/>
    <lineage>
        <taxon>Eukaryota</taxon>
        <taxon>Sar</taxon>
        <taxon>Stramenopiles</taxon>
        <taxon>Oomycota</taxon>
        <taxon>Saprolegniomycetes</taxon>
        <taxon>Saprolegniales</taxon>
        <taxon>Saprolegniaceae</taxon>
        <taxon>Saprolegnia</taxon>
    </lineage>
</organism>
<proteinExistence type="predicted"/>
<dbReference type="InterPro" id="IPR012093">
    <property type="entry name" value="Pirin"/>
</dbReference>
<dbReference type="InterPro" id="IPR014710">
    <property type="entry name" value="RmlC-like_jellyroll"/>
</dbReference>
<protein>
    <submittedName>
        <fullName evidence="2">Pirin (Iron-binding nuclear protein)</fullName>
    </submittedName>
</protein>
<dbReference type="EMBL" id="JH767348">
    <property type="protein sequence ID" value="EQC24896.1"/>
    <property type="molecule type" value="Genomic_DNA"/>
</dbReference>
<dbReference type="PANTHER" id="PTHR13903:SF8">
    <property type="entry name" value="PIRIN"/>
    <property type="match status" value="1"/>
</dbReference>
<keyword evidence="3" id="KW-1185">Reference proteome</keyword>
<name>T0PRS0_SAPDV</name>
<dbReference type="AlphaFoldDB" id="T0PRS0"/>